<dbReference type="SMART" id="SM00850">
    <property type="entry name" value="LytTR"/>
    <property type="match status" value="1"/>
</dbReference>
<dbReference type="EMBL" id="CP013213">
    <property type="protein sequence ID" value="AMC94405.1"/>
    <property type="molecule type" value="Genomic_DNA"/>
</dbReference>
<dbReference type="PROSITE" id="PS50110">
    <property type="entry name" value="RESPONSE_REGULATORY"/>
    <property type="match status" value="1"/>
</dbReference>
<dbReference type="AlphaFoldDB" id="A0A0X8H1L2"/>
<evidence type="ECO:0000313" key="3">
    <source>
        <dbReference type="EMBL" id="AMC94405.1"/>
    </source>
</evidence>
<dbReference type="OrthoDB" id="9802383at2"/>
<dbReference type="PANTHER" id="PTHR37299">
    <property type="entry name" value="TRANSCRIPTIONAL REGULATOR-RELATED"/>
    <property type="match status" value="1"/>
</dbReference>
<dbReference type="InterPro" id="IPR007492">
    <property type="entry name" value="LytTR_DNA-bd_dom"/>
</dbReference>
<dbReference type="Pfam" id="PF00072">
    <property type="entry name" value="Response_reg"/>
    <property type="match status" value="1"/>
</dbReference>
<dbReference type="STRING" id="1514105.AOC36_10605"/>
<dbReference type="InterPro" id="IPR001789">
    <property type="entry name" value="Sig_transdc_resp-reg_receiver"/>
</dbReference>
<dbReference type="GO" id="GO:0000156">
    <property type="term" value="F:phosphorelay response regulator activity"/>
    <property type="evidence" value="ECO:0007669"/>
    <property type="project" value="InterPro"/>
</dbReference>
<dbReference type="Proteomes" id="UP000063781">
    <property type="component" value="Chromosome"/>
</dbReference>
<comment type="caution">
    <text evidence="1">Lacks conserved residue(s) required for the propagation of feature annotation.</text>
</comment>
<dbReference type="SMART" id="SM00448">
    <property type="entry name" value="REC"/>
    <property type="match status" value="1"/>
</dbReference>
<name>A0A0X8H1L2_9FIRM</name>
<dbReference type="Pfam" id="PF04397">
    <property type="entry name" value="LytTR"/>
    <property type="match status" value="1"/>
</dbReference>
<proteinExistence type="predicted"/>
<feature type="domain" description="Response regulatory" evidence="2">
    <location>
        <begin position="4"/>
        <end position="122"/>
    </location>
</feature>
<dbReference type="SUPFAM" id="SSF52172">
    <property type="entry name" value="CheY-like"/>
    <property type="match status" value="1"/>
</dbReference>
<keyword evidence="4" id="KW-1185">Reference proteome</keyword>
<evidence type="ECO:0000256" key="1">
    <source>
        <dbReference type="PROSITE-ProRule" id="PRU00169"/>
    </source>
</evidence>
<dbReference type="CDD" id="cd00156">
    <property type="entry name" value="REC"/>
    <property type="match status" value="1"/>
</dbReference>
<evidence type="ECO:0000259" key="2">
    <source>
        <dbReference type="PROSITE" id="PS50110"/>
    </source>
</evidence>
<dbReference type="PANTHER" id="PTHR37299:SF1">
    <property type="entry name" value="STAGE 0 SPORULATION PROTEIN A HOMOLOG"/>
    <property type="match status" value="1"/>
</dbReference>
<dbReference type="InterPro" id="IPR046947">
    <property type="entry name" value="LytR-like"/>
</dbReference>
<dbReference type="GO" id="GO:0003677">
    <property type="term" value="F:DNA binding"/>
    <property type="evidence" value="ECO:0007669"/>
    <property type="project" value="InterPro"/>
</dbReference>
<gene>
    <name evidence="3" type="ORF">AOC36_10605</name>
</gene>
<dbReference type="KEGG" id="erl:AOC36_10605"/>
<dbReference type="InterPro" id="IPR011006">
    <property type="entry name" value="CheY-like_superfamily"/>
</dbReference>
<evidence type="ECO:0000313" key="4">
    <source>
        <dbReference type="Proteomes" id="UP000063781"/>
    </source>
</evidence>
<dbReference type="Gene3D" id="2.40.50.1020">
    <property type="entry name" value="LytTr DNA-binding domain"/>
    <property type="match status" value="1"/>
</dbReference>
<accession>A0A0X8H1L2</accession>
<dbReference type="Gene3D" id="3.40.50.2300">
    <property type="match status" value="1"/>
</dbReference>
<sequence>MTINIALIDRDIETQEFVHSYLNSQNYTCSTRLSLNTYNTSDDFFYDFPQVKPDLILLEVDLPDINGLEFSNKILTSHPDTYIVFLTSNCRNINEAFEHNISNYILKESIKADLPIVLGDVLKHLCSKIFQKVTLRTEYGPADINCEDIVLIQYVNRKPIIYLENDTINICGHSLKSIYKHLNPTQFIRPNSSTIINMKHIKSICKNTIHLYNNNQLISVSRGRYTDIRQRYIQYCLQVTNNN</sequence>
<reference evidence="3 4" key="1">
    <citation type="submission" date="2015-10" db="EMBL/GenBank/DDBJ databases">
        <title>Erysipelothrix larvae sp. LV19 isolated from the larval gut of the rhinoceros beetle, Trypoxylus dichotomus.</title>
        <authorList>
            <person name="Lim S."/>
            <person name="Kim B.-C."/>
        </authorList>
    </citation>
    <scope>NUCLEOTIDE SEQUENCE [LARGE SCALE GENOMIC DNA]</scope>
    <source>
        <strain evidence="3 4">LV19</strain>
    </source>
</reference>
<dbReference type="RefSeq" id="WP_067634108.1">
    <property type="nucleotide sequence ID" value="NZ_CP013213.1"/>
</dbReference>
<organism evidence="3 4">
    <name type="scientific">Erysipelothrix larvae</name>
    <dbReference type="NCBI Taxonomy" id="1514105"/>
    <lineage>
        <taxon>Bacteria</taxon>
        <taxon>Bacillati</taxon>
        <taxon>Bacillota</taxon>
        <taxon>Erysipelotrichia</taxon>
        <taxon>Erysipelotrichales</taxon>
        <taxon>Erysipelotrichaceae</taxon>
        <taxon>Erysipelothrix</taxon>
    </lineage>
</organism>
<protein>
    <recommendedName>
        <fullName evidence="2">Response regulatory domain-containing protein</fullName>
    </recommendedName>
</protein>